<feature type="repeat" description="FG-GAP" evidence="12">
    <location>
        <begin position="95"/>
        <end position="154"/>
    </location>
</feature>
<dbReference type="InterPro" id="IPR018184">
    <property type="entry name" value="Integrin_alpha_C_CS"/>
</dbReference>
<comment type="subcellular location">
    <subcellularLocation>
        <location evidence="1 13">Membrane</location>
        <topology evidence="1 13">Single-pass type I membrane protein</topology>
    </subcellularLocation>
</comment>
<evidence type="ECO:0000256" key="2">
    <source>
        <dbReference type="ARBA" id="ARBA00008054"/>
    </source>
</evidence>
<evidence type="ECO:0000256" key="3">
    <source>
        <dbReference type="ARBA" id="ARBA00022692"/>
    </source>
</evidence>
<dbReference type="InterPro" id="IPR000413">
    <property type="entry name" value="Integrin_alpha"/>
</dbReference>
<evidence type="ECO:0000256" key="13">
    <source>
        <dbReference type="RuleBase" id="RU003762"/>
    </source>
</evidence>
<evidence type="ECO:0000256" key="1">
    <source>
        <dbReference type="ARBA" id="ARBA00004479"/>
    </source>
</evidence>
<dbReference type="InterPro" id="IPR013517">
    <property type="entry name" value="FG-GAP"/>
</dbReference>
<keyword evidence="6 13" id="KW-0130">Cell adhesion</keyword>
<dbReference type="GeneID" id="102803700"/>
<evidence type="ECO:0000256" key="11">
    <source>
        <dbReference type="ARBA" id="ARBA00023180"/>
    </source>
</evidence>
<keyword evidence="16" id="KW-1185">Reference proteome</keyword>
<keyword evidence="10 13" id="KW-0675">Receptor</keyword>
<feature type="repeat" description="FG-GAP" evidence="12">
    <location>
        <begin position="157"/>
        <end position="212"/>
    </location>
</feature>
<keyword evidence="4" id="KW-0732">Signal</keyword>
<keyword evidence="3 13" id="KW-0812">Transmembrane</keyword>
<dbReference type="SMART" id="SM00191">
    <property type="entry name" value="Int_alpha"/>
    <property type="match status" value="4"/>
</dbReference>
<dbReference type="PANTHER" id="PTHR23220:SF134">
    <property type="entry name" value="INTEGRIN ALPHA-2 DOMAIN-CONTAINING PROTEIN"/>
    <property type="match status" value="1"/>
</dbReference>
<dbReference type="SUPFAM" id="SSF69179">
    <property type="entry name" value="Integrin domains"/>
    <property type="match status" value="3"/>
</dbReference>
<evidence type="ECO:0000256" key="7">
    <source>
        <dbReference type="ARBA" id="ARBA00022989"/>
    </source>
</evidence>
<dbReference type="PROSITE" id="PS51470">
    <property type="entry name" value="FG_GAP"/>
    <property type="match status" value="3"/>
</dbReference>
<dbReference type="Gene3D" id="2.60.40.1530">
    <property type="entry name" value="ntegrin, alpha v. Chain A, domain 4"/>
    <property type="match status" value="1"/>
</dbReference>
<dbReference type="InterPro" id="IPR013649">
    <property type="entry name" value="Integrin_alpha_Ig-like_1"/>
</dbReference>
<reference evidence="17" key="1">
    <citation type="submission" date="2025-08" db="UniProtKB">
        <authorList>
            <consortium name="RefSeq"/>
        </authorList>
    </citation>
    <scope>IDENTIFICATION</scope>
    <source>
        <tissue evidence="17">Testes</tissue>
    </source>
</reference>
<keyword evidence="7 13" id="KW-1133">Transmembrane helix</keyword>
<keyword evidence="5" id="KW-0677">Repeat</keyword>
<dbReference type="PROSITE" id="PS00242">
    <property type="entry name" value="INTEGRIN_ALPHA"/>
    <property type="match status" value="1"/>
</dbReference>
<feature type="domain" description="Integrin alpha second immunoglobulin-like" evidence="15">
    <location>
        <begin position="422"/>
        <end position="527"/>
    </location>
</feature>
<dbReference type="Gene3D" id="2.130.10.130">
    <property type="entry name" value="Integrin alpha, N-terminal"/>
    <property type="match status" value="1"/>
</dbReference>
<dbReference type="SUPFAM" id="SSF69318">
    <property type="entry name" value="Integrin alpha N-terminal domain"/>
    <property type="match status" value="1"/>
</dbReference>
<name>A0ABM0MPG8_SACKO</name>
<dbReference type="PANTHER" id="PTHR23220">
    <property type="entry name" value="INTEGRIN ALPHA"/>
    <property type="match status" value="1"/>
</dbReference>
<organism evidence="16 17">
    <name type="scientific">Saccoglossus kowalevskii</name>
    <name type="common">Acorn worm</name>
    <dbReference type="NCBI Taxonomy" id="10224"/>
    <lineage>
        <taxon>Eukaryota</taxon>
        <taxon>Metazoa</taxon>
        <taxon>Hemichordata</taxon>
        <taxon>Enteropneusta</taxon>
        <taxon>Harrimaniidae</taxon>
        <taxon>Saccoglossus</taxon>
    </lineage>
</organism>
<evidence type="ECO:0000256" key="6">
    <source>
        <dbReference type="ARBA" id="ARBA00022889"/>
    </source>
</evidence>
<evidence type="ECO:0000313" key="17">
    <source>
        <dbReference type="RefSeq" id="XP_006821909.1"/>
    </source>
</evidence>
<keyword evidence="11" id="KW-0325">Glycoprotein</keyword>
<protein>
    <submittedName>
        <fullName evidence="17">Integrin alpha-9-like</fullName>
    </submittedName>
</protein>
<dbReference type="Pfam" id="PF08441">
    <property type="entry name" value="Integrin_A_Ig_1"/>
    <property type="match status" value="1"/>
</dbReference>
<dbReference type="Gene3D" id="1.20.5.930">
    <property type="entry name" value="Bicelle-embedded integrin alpha(iib) transmembrane segment"/>
    <property type="match status" value="1"/>
</dbReference>
<evidence type="ECO:0000256" key="10">
    <source>
        <dbReference type="ARBA" id="ARBA00023170"/>
    </source>
</evidence>
<dbReference type="Proteomes" id="UP000694865">
    <property type="component" value="Unplaced"/>
</dbReference>
<accession>A0ABM0MPG8</accession>
<feature type="repeat" description="FG-GAP" evidence="12">
    <location>
        <begin position="216"/>
        <end position="278"/>
    </location>
</feature>
<dbReference type="Pfam" id="PF20805">
    <property type="entry name" value="Integrin_A_Ig_2"/>
    <property type="match status" value="1"/>
</dbReference>
<sequence>MYFSTHMKTNLETQIKAGPDLRGIAWHGWCQAGISAHYTKDGSLLLLGAVGSIAWRGYSMSSGNFYSDDTTEGVTGAPRAKHVGKVFVYDLQDFSVLIELEGQQMGAYFGSSVCVLDLNNDGLSDLFVGAPLYADIVEEGRVYVYINHGQGVLQPSNEPLQGSSTAYGRFGSAIEHIGDINMDGYRDVAISAPYEGSGVVYIYHGSRTGVTTKYAQAIIGETVVPGIQSFGISISGGLDMDGNAYQDIAVGAYLNNTAVLFRTQPVINVFPELLIEPEQINLNTTQCIYNNELVNCLIVLVCLKYSGTALPTRIVLSYRLEVEKFKISNGQNSRVQFVSNDTVLGNTLEDRIVLRYGQKYCEPYKALLKSSITDLLTPIQVELSYELNTNDSNISICDELCPVLNVNRMKTVQKEVAFVRNCGPDNECISDLQLKAAFQLPSGYTTFIPLGVTTQIIIDVTIGNQGEDAHQTKIMINYPSVLNFIRIESGSLGSVIQCLPDTDILDDQISGLTCHVGNPMMSNSKVRNMGPSNIPYNSQIIVHLPWKTLHGNYILFVNHIHVEGSAGSCLAQDIFDEQAIDTATCDTRVLVDIEQITEEALDCSLVQCAVFTCYVGPLDVNAATAIEVSATLKKSTLMKLSSSSFVDIISLANVSVVVTSLGQFIQPANQLPDTVQVVSTIFHSLNQEKKQVAAWIVILSIIIGLLALGIFIVGLWKVGFFKRKEKEELRKLLDARDEGEVSDWKLPSEIEN</sequence>
<evidence type="ECO:0000313" key="16">
    <source>
        <dbReference type="Proteomes" id="UP000694865"/>
    </source>
</evidence>
<feature type="domain" description="Integrin alpha first immunoglubulin-like" evidence="14">
    <location>
        <begin position="263"/>
        <end position="420"/>
    </location>
</feature>
<evidence type="ECO:0000256" key="9">
    <source>
        <dbReference type="ARBA" id="ARBA00023136"/>
    </source>
</evidence>
<dbReference type="PRINTS" id="PR01185">
    <property type="entry name" value="INTEGRINA"/>
</dbReference>
<evidence type="ECO:0000256" key="8">
    <source>
        <dbReference type="ARBA" id="ARBA00023037"/>
    </source>
</evidence>
<evidence type="ECO:0000256" key="12">
    <source>
        <dbReference type="PROSITE-ProRule" id="PRU00803"/>
    </source>
</evidence>
<feature type="transmembrane region" description="Helical" evidence="13">
    <location>
        <begin position="692"/>
        <end position="716"/>
    </location>
</feature>
<dbReference type="RefSeq" id="XP_006821909.1">
    <property type="nucleotide sequence ID" value="XM_006821846.1"/>
</dbReference>
<dbReference type="Pfam" id="PF01839">
    <property type="entry name" value="FG-GAP"/>
    <property type="match status" value="2"/>
</dbReference>
<evidence type="ECO:0000256" key="5">
    <source>
        <dbReference type="ARBA" id="ARBA00022737"/>
    </source>
</evidence>
<comment type="similarity">
    <text evidence="2 13">Belongs to the integrin alpha chain family.</text>
</comment>
<evidence type="ECO:0000256" key="4">
    <source>
        <dbReference type="ARBA" id="ARBA00022729"/>
    </source>
</evidence>
<gene>
    <name evidence="17" type="primary">LOC102803700</name>
</gene>
<dbReference type="InterPro" id="IPR028994">
    <property type="entry name" value="Integrin_alpha_N"/>
</dbReference>
<evidence type="ECO:0000259" key="14">
    <source>
        <dbReference type="Pfam" id="PF08441"/>
    </source>
</evidence>
<dbReference type="Gene3D" id="2.60.40.1460">
    <property type="entry name" value="Integrin domains. Chain A, domain 2"/>
    <property type="match status" value="1"/>
</dbReference>
<evidence type="ECO:0000259" key="15">
    <source>
        <dbReference type="Pfam" id="PF20805"/>
    </source>
</evidence>
<keyword evidence="8 13" id="KW-0401">Integrin</keyword>
<dbReference type="InterPro" id="IPR013519">
    <property type="entry name" value="Int_alpha_beta-p"/>
</dbReference>
<proteinExistence type="inferred from homology"/>
<keyword evidence="9 13" id="KW-0472">Membrane</keyword>
<dbReference type="InterPro" id="IPR048285">
    <property type="entry name" value="Integrin_alpha_Ig-like_2"/>
</dbReference>
<dbReference type="InterPro" id="IPR032695">
    <property type="entry name" value="Integrin_dom_sf"/>
</dbReference>